<feature type="transmembrane region" description="Helical" evidence="3">
    <location>
        <begin position="213"/>
        <end position="235"/>
    </location>
</feature>
<dbReference type="Proteomes" id="UP001519295">
    <property type="component" value="Unassembled WGS sequence"/>
</dbReference>
<dbReference type="PANTHER" id="PTHR12715">
    <property type="entry name" value="TRANSPORTER, DRUG/METABOLITE EXPORTER FAMILY"/>
    <property type="match status" value="1"/>
</dbReference>
<feature type="transmembrane region" description="Helical" evidence="3">
    <location>
        <begin position="124"/>
        <end position="145"/>
    </location>
</feature>
<feature type="transmembrane region" description="Helical" evidence="3">
    <location>
        <begin position="68"/>
        <end position="86"/>
    </location>
</feature>
<evidence type="ECO:0000256" key="3">
    <source>
        <dbReference type="SAM" id="Phobius"/>
    </source>
</evidence>
<dbReference type="InterPro" id="IPR000620">
    <property type="entry name" value="EamA_dom"/>
</dbReference>
<feature type="transmembrane region" description="Helical" evidence="3">
    <location>
        <begin position="270"/>
        <end position="288"/>
    </location>
</feature>
<organism evidence="5 6">
    <name type="scientific">Pseudonocardia parietis</name>
    <dbReference type="NCBI Taxonomy" id="570936"/>
    <lineage>
        <taxon>Bacteria</taxon>
        <taxon>Bacillati</taxon>
        <taxon>Actinomycetota</taxon>
        <taxon>Actinomycetes</taxon>
        <taxon>Pseudonocardiales</taxon>
        <taxon>Pseudonocardiaceae</taxon>
        <taxon>Pseudonocardia</taxon>
    </lineage>
</organism>
<feature type="transmembrane region" description="Helical" evidence="3">
    <location>
        <begin position="37"/>
        <end position="56"/>
    </location>
</feature>
<evidence type="ECO:0000313" key="6">
    <source>
        <dbReference type="Proteomes" id="UP001519295"/>
    </source>
</evidence>
<gene>
    <name evidence="5" type="ORF">JOF36_006814</name>
</gene>
<proteinExistence type="inferred from homology"/>
<evidence type="ECO:0000256" key="2">
    <source>
        <dbReference type="SAM" id="MobiDB-lite"/>
    </source>
</evidence>
<dbReference type="EMBL" id="JAGINU010000001">
    <property type="protein sequence ID" value="MBP2371118.1"/>
    <property type="molecule type" value="Genomic_DNA"/>
</dbReference>
<evidence type="ECO:0000259" key="4">
    <source>
        <dbReference type="Pfam" id="PF00892"/>
    </source>
</evidence>
<accession>A0ABS4W4T1</accession>
<feature type="transmembrane region" description="Helical" evidence="3">
    <location>
        <begin position="247"/>
        <end position="264"/>
    </location>
</feature>
<dbReference type="PANTHER" id="PTHR12715:SF4">
    <property type="entry name" value="EAMA DOMAIN-CONTAINING PROTEIN"/>
    <property type="match status" value="1"/>
</dbReference>
<dbReference type="InterPro" id="IPR052756">
    <property type="entry name" value="Alkyne_AA_exporter"/>
</dbReference>
<keyword evidence="3" id="KW-0472">Membrane</keyword>
<feature type="region of interest" description="Disordered" evidence="2">
    <location>
        <begin position="293"/>
        <end position="346"/>
    </location>
</feature>
<feature type="domain" description="EamA" evidence="4">
    <location>
        <begin position="14"/>
        <end position="140"/>
    </location>
</feature>
<feature type="domain" description="EamA" evidence="4">
    <location>
        <begin position="153"/>
        <end position="286"/>
    </location>
</feature>
<evidence type="ECO:0000256" key="1">
    <source>
        <dbReference type="ARBA" id="ARBA00007362"/>
    </source>
</evidence>
<feature type="transmembrane region" description="Helical" evidence="3">
    <location>
        <begin position="98"/>
        <end position="117"/>
    </location>
</feature>
<dbReference type="RefSeq" id="WP_210034793.1">
    <property type="nucleotide sequence ID" value="NZ_JAGINU010000001.1"/>
</dbReference>
<sequence length="346" mass="34837">MTGTGARVAAAAGVTVLAWASAFVAIRAIGPEFGAGALALGRLVVGGVALTVALLVSRSWVRPTPREWLLLAVCGLSWFTIYNVALNAAEERLDAGTAAMLVNIGPLLIALSAGVVLREGFPRPLLAGAVIGFSGAVLIGFSTSGPGTADGLTGALLCVLAAVTWTIGVLAQKPVLRRLPALQVTQIACLVGAAGALPWSGDLVTALGTASGPALAGLVYLGLVPTALAFGTWAYALSRTDAGRLGVTTYLVPTLVVLMAWPVLGELPPPLALLGGLLALAGVALSRYRGRRPVTAGPESREAPGAQDSTGPVAEVPMAEVPVERDPDTQAGAERSGAQPGPGGQR</sequence>
<name>A0ABS4W4T1_9PSEU</name>
<dbReference type="SUPFAM" id="SSF103481">
    <property type="entry name" value="Multidrug resistance efflux transporter EmrE"/>
    <property type="match status" value="2"/>
</dbReference>
<keyword evidence="6" id="KW-1185">Reference proteome</keyword>
<feature type="transmembrane region" description="Helical" evidence="3">
    <location>
        <begin position="182"/>
        <end position="201"/>
    </location>
</feature>
<keyword evidence="3" id="KW-0812">Transmembrane</keyword>
<comment type="caution">
    <text evidence="5">The sequence shown here is derived from an EMBL/GenBank/DDBJ whole genome shotgun (WGS) entry which is preliminary data.</text>
</comment>
<dbReference type="InterPro" id="IPR037185">
    <property type="entry name" value="EmrE-like"/>
</dbReference>
<reference evidence="5 6" key="1">
    <citation type="submission" date="2021-03" db="EMBL/GenBank/DDBJ databases">
        <title>Sequencing the genomes of 1000 actinobacteria strains.</title>
        <authorList>
            <person name="Klenk H.-P."/>
        </authorList>
    </citation>
    <scope>NUCLEOTIDE SEQUENCE [LARGE SCALE GENOMIC DNA]</scope>
    <source>
        <strain evidence="5 6">DSM 45256</strain>
    </source>
</reference>
<protein>
    <submittedName>
        <fullName evidence="5">Drug/metabolite transporter (DMT)-like permease</fullName>
    </submittedName>
</protein>
<comment type="similarity">
    <text evidence="1">Belongs to the EamA transporter family.</text>
</comment>
<dbReference type="Pfam" id="PF00892">
    <property type="entry name" value="EamA"/>
    <property type="match status" value="2"/>
</dbReference>
<feature type="compositionally biased region" description="Low complexity" evidence="2">
    <location>
        <begin position="312"/>
        <end position="321"/>
    </location>
</feature>
<evidence type="ECO:0000313" key="5">
    <source>
        <dbReference type="EMBL" id="MBP2371118.1"/>
    </source>
</evidence>
<feature type="transmembrane region" description="Helical" evidence="3">
    <location>
        <begin position="151"/>
        <end position="170"/>
    </location>
</feature>
<keyword evidence="3" id="KW-1133">Transmembrane helix</keyword>